<dbReference type="PROSITE" id="PS51450">
    <property type="entry name" value="LRR"/>
    <property type="match status" value="3"/>
</dbReference>
<dbReference type="Gene3D" id="3.80.10.10">
    <property type="entry name" value="Ribonuclease Inhibitor"/>
    <property type="match status" value="3"/>
</dbReference>
<accession>A0A5B6YYA6</accession>
<keyword evidence="7 10" id="KW-1133">Transmembrane helix</keyword>
<feature type="transmembrane region" description="Helical" evidence="10">
    <location>
        <begin position="746"/>
        <end position="763"/>
    </location>
</feature>
<evidence type="ECO:0000256" key="4">
    <source>
        <dbReference type="ARBA" id="ARBA00022692"/>
    </source>
</evidence>
<evidence type="ECO:0000256" key="9">
    <source>
        <dbReference type="ARBA" id="ARBA00023180"/>
    </source>
</evidence>
<dbReference type="PANTHER" id="PTHR48062:SF21">
    <property type="entry name" value="RECEPTOR-LIKE PROTEIN 12"/>
    <property type="match status" value="1"/>
</dbReference>
<name>A0A5B6YYA6_DAVIN</name>
<comment type="similarity">
    <text evidence="2">Belongs to the RLP family.</text>
</comment>
<dbReference type="PRINTS" id="PR00019">
    <property type="entry name" value="LEURICHRPT"/>
</dbReference>
<dbReference type="InterPro" id="IPR001611">
    <property type="entry name" value="Leu-rich_rpt"/>
</dbReference>
<dbReference type="Pfam" id="PF00560">
    <property type="entry name" value="LRR_1"/>
    <property type="match status" value="2"/>
</dbReference>
<evidence type="ECO:0000256" key="5">
    <source>
        <dbReference type="ARBA" id="ARBA00022729"/>
    </source>
</evidence>
<dbReference type="FunFam" id="3.80.10.10:FF:000111">
    <property type="entry name" value="LRR receptor-like serine/threonine-protein kinase ERECTA"/>
    <property type="match status" value="1"/>
</dbReference>
<evidence type="ECO:0000256" key="8">
    <source>
        <dbReference type="ARBA" id="ARBA00023136"/>
    </source>
</evidence>
<dbReference type="GO" id="GO:0006952">
    <property type="term" value="P:defense response"/>
    <property type="evidence" value="ECO:0007669"/>
    <property type="project" value="UniProtKB-ARBA"/>
</dbReference>
<comment type="subcellular location">
    <subcellularLocation>
        <location evidence="1">Membrane</location>
        <topology evidence="1">Single-pass membrane protein</topology>
    </subcellularLocation>
</comment>
<dbReference type="GO" id="GO:0016020">
    <property type="term" value="C:membrane"/>
    <property type="evidence" value="ECO:0007669"/>
    <property type="project" value="UniProtKB-SubCell"/>
</dbReference>
<dbReference type="Pfam" id="PF13855">
    <property type="entry name" value="LRR_8"/>
    <property type="match status" value="4"/>
</dbReference>
<keyword evidence="6" id="KW-0677">Repeat</keyword>
<sequence>MGNELKGTIYSEGIRALKSIEILLLQSCGLTGNLTHGLCELRNLQELDLKDNKLEGNLPWCWTNLTFLRFLDVSSNHFTGNIASSPLTKMSSLEYLALSDNLFQIPISFGSFFNHSKLKVIDCMDNQLVVETEFQTLAPSFQLIGIRLSNRDRLDNSTTSFPNFLYYQHDLQKVELSQLNFNGKFPSWLLENNTGLLTLLLPNNSLSGPIQLPSSHPIPQLLALDVSNNHFRNIPNNLAKAFPGLEFLNMSTNAIGGNIPPLFGDMTSLKFLDLSNNQLFGGVPEQLAMGCYRLRFLKLSNNNMQGPILPRHSNLTNLFYLYLDHNHFTKIPDSLSNSSYLEFLFIGHNNLSGSVPGWMGNMSSLFVLDMPNNHLEGPIPTEFCHLNGVWVLDLSENNISGTIPSCFKPPSIRVVQLSENRLQGPLSHALYNSTSLRMLDLSNNHLTGSIPDWIGSLSQLRILLLKNNHFEGKVPIQLCHLSGLSLIDLSQNNFSGDIPPCINITSEERTLEVDWSPSLLPYLEFPTLLQDLNITQKQGVVQYMGPQITMGPTQVVFTTKGISLTYKGRIMGLISGIDLSCNKLSGHIPPEIGNLSQIRALNLSHNKLSGIIPESFSNLKNIESLDLSNNTLNGKIPSQLIELNSLSKFNVSYNNLSGPTPQRTFQFGTFDENSYTGNPLLCGQPLPRSCTATIESPPRAVSNGSELDYGGLIDMGTFYVSFAVSYIIVLLAIGTILCINPQWRRAWFHLIEVCINSCYYFLVDNLPKPKRIFLWK</sequence>
<dbReference type="AlphaFoldDB" id="A0A5B6YYA6"/>
<keyword evidence="3" id="KW-0433">Leucine-rich repeat</keyword>
<dbReference type="SUPFAM" id="SSF52047">
    <property type="entry name" value="RNI-like"/>
    <property type="match status" value="1"/>
</dbReference>
<protein>
    <submittedName>
        <fullName evidence="11">Putative LRR receptor-like serine/threonine-protein kinase GSO2</fullName>
    </submittedName>
</protein>
<keyword evidence="11" id="KW-0808">Transferase</keyword>
<dbReference type="InterPro" id="IPR003591">
    <property type="entry name" value="Leu-rich_rpt_typical-subtyp"/>
</dbReference>
<dbReference type="InterPro" id="IPR051502">
    <property type="entry name" value="RLP_Defense_Trigger"/>
</dbReference>
<evidence type="ECO:0000256" key="10">
    <source>
        <dbReference type="SAM" id="Phobius"/>
    </source>
</evidence>
<keyword evidence="8 10" id="KW-0472">Membrane</keyword>
<dbReference type="EMBL" id="GHES01005747">
    <property type="protein sequence ID" value="MPA36306.1"/>
    <property type="molecule type" value="Transcribed_RNA"/>
</dbReference>
<evidence type="ECO:0000313" key="11">
    <source>
        <dbReference type="EMBL" id="MPA36306.1"/>
    </source>
</evidence>
<dbReference type="GO" id="GO:0016301">
    <property type="term" value="F:kinase activity"/>
    <property type="evidence" value="ECO:0007669"/>
    <property type="project" value="UniProtKB-KW"/>
</dbReference>
<evidence type="ECO:0000256" key="3">
    <source>
        <dbReference type="ARBA" id="ARBA00022614"/>
    </source>
</evidence>
<keyword evidence="11" id="KW-0675">Receptor</keyword>
<evidence type="ECO:0000256" key="2">
    <source>
        <dbReference type="ARBA" id="ARBA00009592"/>
    </source>
</evidence>
<keyword evidence="5" id="KW-0732">Signal</keyword>
<dbReference type="SMART" id="SM00369">
    <property type="entry name" value="LRR_TYP"/>
    <property type="match status" value="7"/>
</dbReference>
<keyword evidence="11" id="KW-0418">Kinase</keyword>
<organism evidence="11">
    <name type="scientific">Davidia involucrata</name>
    <name type="common">Dove tree</name>
    <dbReference type="NCBI Taxonomy" id="16924"/>
    <lineage>
        <taxon>Eukaryota</taxon>
        <taxon>Viridiplantae</taxon>
        <taxon>Streptophyta</taxon>
        <taxon>Embryophyta</taxon>
        <taxon>Tracheophyta</taxon>
        <taxon>Spermatophyta</taxon>
        <taxon>Magnoliopsida</taxon>
        <taxon>eudicotyledons</taxon>
        <taxon>Gunneridae</taxon>
        <taxon>Pentapetalae</taxon>
        <taxon>asterids</taxon>
        <taxon>Cornales</taxon>
        <taxon>Nyssaceae</taxon>
        <taxon>Davidia</taxon>
    </lineage>
</organism>
<dbReference type="InterPro" id="IPR032675">
    <property type="entry name" value="LRR_dom_sf"/>
</dbReference>
<feature type="transmembrane region" description="Helical" evidence="10">
    <location>
        <begin position="718"/>
        <end position="739"/>
    </location>
</feature>
<evidence type="ECO:0000256" key="7">
    <source>
        <dbReference type="ARBA" id="ARBA00022989"/>
    </source>
</evidence>
<evidence type="ECO:0000256" key="6">
    <source>
        <dbReference type="ARBA" id="ARBA00022737"/>
    </source>
</evidence>
<keyword evidence="9" id="KW-0325">Glycoprotein</keyword>
<evidence type="ECO:0000256" key="1">
    <source>
        <dbReference type="ARBA" id="ARBA00004167"/>
    </source>
</evidence>
<dbReference type="FunFam" id="3.80.10.10:FF:000041">
    <property type="entry name" value="LRR receptor-like serine/threonine-protein kinase ERECTA"/>
    <property type="match status" value="3"/>
</dbReference>
<reference evidence="11" key="1">
    <citation type="submission" date="2019-08" db="EMBL/GenBank/DDBJ databases">
        <title>Reference gene set and small RNA set construction with multiple tissues from Davidia involucrata Baill.</title>
        <authorList>
            <person name="Yang H."/>
            <person name="Zhou C."/>
            <person name="Li G."/>
            <person name="Wang J."/>
            <person name="Gao P."/>
            <person name="Wang M."/>
            <person name="Wang R."/>
            <person name="Zhao Y."/>
        </authorList>
    </citation>
    <scope>NUCLEOTIDE SEQUENCE</scope>
    <source>
        <tissue evidence="11">Mixed with DoveR01_LX</tissue>
    </source>
</reference>
<gene>
    <name evidence="11" type="ORF">Din_005747</name>
</gene>
<keyword evidence="4 10" id="KW-0812">Transmembrane</keyword>
<dbReference type="SUPFAM" id="SSF52058">
    <property type="entry name" value="L domain-like"/>
    <property type="match status" value="2"/>
</dbReference>
<dbReference type="PANTHER" id="PTHR48062">
    <property type="entry name" value="RECEPTOR-LIKE PROTEIN 14"/>
    <property type="match status" value="1"/>
</dbReference>
<proteinExistence type="inferred from homology"/>
<dbReference type="GO" id="GO:0051707">
    <property type="term" value="P:response to other organism"/>
    <property type="evidence" value="ECO:0007669"/>
    <property type="project" value="UniProtKB-ARBA"/>
</dbReference>